<proteinExistence type="predicted"/>
<dbReference type="EMBL" id="FTOB01000004">
    <property type="protein sequence ID" value="SIS85987.1"/>
    <property type="molecule type" value="Genomic_DNA"/>
</dbReference>
<feature type="signal peptide" evidence="1">
    <location>
        <begin position="1"/>
        <end position="21"/>
    </location>
</feature>
<keyword evidence="1" id="KW-0732">Signal</keyword>
<evidence type="ECO:0008006" key="4">
    <source>
        <dbReference type="Google" id="ProtNLM"/>
    </source>
</evidence>
<organism evidence="2 3">
    <name type="scientific">Zobellia uliginosa</name>
    <dbReference type="NCBI Taxonomy" id="143224"/>
    <lineage>
        <taxon>Bacteria</taxon>
        <taxon>Pseudomonadati</taxon>
        <taxon>Bacteroidota</taxon>
        <taxon>Flavobacteriia</taxon>
        <taxon>Flavobacteriales</taxon>
        <taxon>Flavobacteriaceae</taxon>
        <taxon>Zobellia</taxon>
    </lineage>
</organism>
<protein>
    <recommendedName>
        <fullName evidence="4">Antitoxin component YwqK of the YwqJK toxin-antitoxin module</fullName>
    </recommendedName>
</protein>
<dbReference type="Proteomes" id="UP000185728">
    <property type="component" value="Unassembled WGS sequence"/>
</dbReference>
<comment type="caution">
    <text evidence="2">The sequence shown here is derived from an EMBL/GenBank/DDBJ whole genome shotgun (WGS) entry which is preliminary data.</text>
</comment>
<reference evidence="2 3" key="1">
    <citation type="submission" date="2017-01" db="EMBL/GenBank/DDBJ databases">
        <authorList>
            <person name="Varghese N."/>
            <person name="Submissions S."/>
        </authorList>
    </citation>
    <scope>NUCLEOTIDE SEQUENCE [LARGE SCALE GENOMIC DNA]</scope>
    <source>
        <strain evidence="2 3">DSM 2061</strain>
    </source>
</reference>
<feature type="chain" id="PRO_5047271564" description="Antitoxin component YwqK of the YwqJK toxin-antitoxin module" evidence="1">
    <location>
        <begin position="22"/>
        <end position="180"/>
    </location>
</feature>
<name>A0ABY1KWN0_9FLAO</name>
<evidence type="ECO:0000313" key="3">
    <source>
        <dbReference type="Proteomes" id="UP000185728"/>
    </source>
</evidence>
<evidence type="ECO:0000313" key="2">
    <source>
        <dbReference type="EMBL" id="SIS85987.1"/>
    </source>
</evidence>
<accession>A0ABY1KWN0</accession>
<evidence type="ECO:0000256" key="1">
    <source>
        <dbReference type="SAM" id="SignalP"/>
    </source>
</evidence>
<sequence length="180" mass="21639">MNHIKYFIFLIFILVSVNVNSQDTLAMEEVYIENDLVYRYSDDNRFTGVAQLTRRNGEVYLEEVYKDGVILFEYQYFKGTEKKLMYKTDYNRYKLWSKEKEYYYPKSGKWTQITSFDENGKKVLIEQFEKEKLTYSCQYSGKKKNGQELCYDDDGNQLTFEYVNGKKVKDKKRKAKQGEK</sequence>
<gene>
    <name evidence="2" type="ORF">SAMN05421766_104436</name>
</gene>
<keyword evidence="3" id="KW-1185">Reference proteome</keyword>